<evidence type="ECO:0000313" key="2">
    <source>
        <dbReference type="EMBL" id="QPJ64417.1"/>
    </source>
</evidence>
<keyword evidence="2" id="KW-0969">Cilium</keyword>
<accession>A0A7T0C119</accession>
<dbReference type="KEGG" id="nva:G3M78_02990"/>
<sequence length="146" mass="16789">MDAKETAKKIVATLKEELKLYALIDQRLDEQERAIRNEDERLVFKIIDEKDEALQTLREQDRQLAQWTQQFSPAQLDFLEEKTRALRDKLSATLKSILAKEETCDKLLQSLQSRTGSKMTGVKKGKIGLKGYSLPSRVKPKISKNI</sequence>
<reference evidence="3" key="1">
    <citation type="submission" date="2020-02" db="EMBL/GenBank/DDBJ databases">
        <title>Genomic and physiological characterization of two novel Nitrospinaceae genera.</title>
        <authorList>
            <person name="Mueller A.J."/>
            <person name="Jung M.-Y."/>
            <person name="Strachan C.R."/>
            <person name="Herbold C.W."/>
            <person name="Kirkegaard R.H."/>
            <person name="Daims H."/>
        </authorList>
    </citation>
    <scope>NUCLEOTIDE SEQUENCE [LARGE SCALE GENOMIC DNA]</scope>
</reference>
<proteinExistence type="predicted"/>
<dbReference type="SUPFAM" id="SSF140566">
    <property type="entry name" value="FlgN-like"/>
    <property type="match status" value="1"/>
</dbReference>
<name>A0A7T0C119_9BACT</name>
<keyword evidence="1" id="KW-0175">Coiled coil</keyword>
<feature type="coiled-coil region" evidence="1">
    <location>
        <begin position="21"/>
        <end position="70"/>
    </location>
</feature>
<dbReference type="InterPro" id="IPR036679">
    <property type="entry name" value="FlgN-like_sf"/>
</dbReference>
<dbReference type="Proteomes" id="UP000594464">
    <property type="component" value="Chromosome"/>
</dbReference>
<protein>
    <submittedName>
        <fullName evidence="2">Flagellar protein FlgN</fullName>
    </submittedName>
</protein>
<dbReference type="GO" id="GO:0044780">
    <property type="term" value="P:bacterial-type flagellum assembly"/>
    <property type="evidence" value="ECO:0007669"/>
    <property type="project" value="InterPro"/>
</dbReference>
<gene>
    <name evidence="2" type="ORF">G3M78_02990</name>
</gene>
<organism evidence="2 3">
    <name type="scientific">Candidatus Nitrohelix vancouverensis</name>
    <dbReference type="NCBI Taxonomy" id="2705534"/>
    <lineage>
        <taxon>Bacteria</taxon>
        <taxon>Pseudomonadati</taxon>
        <taxon>Nitrospinota/Tectimicrobiota group</taxon>
        <taxon>Nitrospinota</taxon>
        <taxon>Nitrospinia</taxon>
        <taxon>Nitrospinales</taxon>
        <taxon>Nitrospinaceae</taxon>
        <taxon>Candidatus Nitrohelix</taxon>
    </lineage>
</organism>
<evidence type="ECO:0000256" key="1">
    <source>
        <dbReference type="SAM" id="Coils"/>
    </source>
</evidence>
<dbReference type="AlphaFoldDB" id="A0A7T0C119"/>
<keyword evidence="2" id="KW-0282">Flagellum</keyword>
<evidence type="ECO:0000313" key="3">
    <source>
        <dbReference type="Proteomes" id="UP000594464"/>
    </source>
</evidence>
<dbReference type="EMBL" id="CP048620">
    <property type="protein sequence ID" value="QPJ64417.1"/>
    <property type="molecule type" value="Genomic_DNA"/>
</dbReference>
<keyword evidence="2" id="KW-0966">Cell projection</keyword>